<dbReference type="AlphaFoldDB" id="A0AAX4PFT1"/>
<dbReference type="Gene3D" id="3.40.50.720">
    <property type="entry name" value="NAD(P)-binding Rossmann-like Domain"/>
    <property type="match status" value="1"/>
</dbReference>
<protein>
    <submittedName>
        <fullName evidence="1">Short-chain dehydrogenase/reductase</fullName>
    </submittedName>
</protein>
<dbReference type="InterPro" id="IPR002347">
    <property type="entry name" value="SDR_fam"/>
</dbReference>
<dbReference type="InterPro" id="IPR051468">
    <property type="entry name" value="Fungal_SecMetab_SDRs"/>
</dbReference>
<dbReference type="SUPFAM" id="SSF51735">
    <property type="entry name" value="NAD(P)-binding Rossmann-fold domains"/>
    <property type="match status" value="1"/>
</dbReference>
<dbReference type="CDD" id="cd05325">
    <property type="entry name" value="carb_red_sniffer_like_SDR_c"/>
    <property type="match status" value="1"/>
</dbReference>
<dbReference type="GO" id="GO:0005737">
    <property type="term" value="C:cytoplasm"/>
    <property type="evidence" value="ECO:0007669"/>
    <property type="project" value="TreeGrafter"/>
</dbReference>
<dbReference type="Proteomes" id="UP001472866">
    <property type="component" value="Chromosome 11"/>
</dbReference>
<dbReference type="PANTHER" id="PTHR43544:SF12">
    <property type="entry name" value="NAD(P)-BINDING ROSSMANN-FOLD SUPERFAMILY PROTEIN"/>
    <property type="match status" value="1"/>
</dbReference>
<dbReference type="InterPro" id="IPR036291">
    <property type="entry name" value="NAD(P)-bd_dom_sf"/>
</dbReference>
<dbReference type="Pfam" id="PF00106">
    <property type="entry name" value="adh_short"/>
    <property type="match status" value="1"/>
</dbReference>
<accession>A0AAX4PFT1</accession>
<name>A0AAX4PFT1_9CHLO</name>
<sequence>MTTGARVARGMGVRALRELGRRVGRQVKCAAVRQQTRSAHSASQGDVRKIALVQGASRGLGLEFASALLERQSDSVVVATCRNPEASEGLARLREVHGPSRVHSVRLDLTDPGSIAEAAERVKRDFTPRLDLLINVSGVLHIPGKMMPETSLARVEYDQMLLSFQTHAMGPALVCKEFWPLLQASARADEAVLPAMVNISARVGSISDNQLGGWYAYRSSKAALNQLTKTMAVEFSRKKPKVAAIALHPGTNDTDLSKPFQRNYPKEKIFAKEFGVRKMLEVIDAVAEEDNGKFFAWDGQEIPW</sequence>
<evidence type="ECO:0000313" key="2">
    <source>
        <dbReference type="Proteomes" id="UP001472866"/>
    </source>
</evidence>
<organism evidence="1 2">
    <name type="scientific">Chloropicon roscoffensis</name>
    <dbReference type="NCBI Taxonomy" id="1461544"/>
    <lineage>
        <taxon>Eukaryota</taxon>
        <taxon>Viridiplantae</taxon>
        <taxon>Chlorophyta</taxon>
        <taxon>Chloropicophyceae</taxon>
        <taxon>Chloropicales</taxon>
        <taxon>Chloropicaceae</taxon>
        <taxon>Chloropicon</taxon>
    </lineage>
</organism>
<dbReference type="GO" id="GO:0016491">
    <property type="term" value="F:oxidoreductase activity"/>
    <property type="evidence" value="ECO:0007669"/>
    <property type="project" value="TreeGrafter"/>
</dbReference>
<evidence type="ECO:0000313" key="1">
    <source>
        <dbReference type="EMBL" id="WZN65215.1"/>
    </source>
</evidence>
<keyword evidence="2" id="KW-1185">Reference proteome</keyword>
<dbReference type="EMBL" id="CP151511">
    <property type="protein sequence ID" value="WZN65215.1"/>
    <property type="molecule type" value="Genomic_DNA"/>
</dbReference>
<dbReference type="PANTHER" id="PTHR43544">
    <property type="entry name" value="SHORT-CHAIN DEHYDROGENASE/REDUCTASE"/>
    <property type="match status" value="1"/>
</dbReference>
<gene>
    <name evidence="1" type="ORF">HKI87_11g67720</name>
</gene>
<dbReference type="PRINTS" id="PR00081">
    <property type="entry name" value="GDHRDH"/>
</dbReference>
<reference evidence="1 2" key="1">
    <citation type="submission" date="2024-03" db="EMBL/GenBank/DDBJ databases">
        <title>Complete genome sequence of the green alga Chloropicon roscoffensis RCC1871.</title>
        <authorList>
            <person name="Lemieux C."/>
            <person name="Pombert J.-F."/>
            <person name="Otis C."/>
            <person name="Turmel M."/>
        </authorList>
    </citation>
    <scope>NUCLEOTIDE SEQUENCE [LARGE SCALE GENOMIC DNA]</scope>
    <source>
        <strain evidence="1 2">RCC1871</strain>
    </source>
</reference>
<proteinExistence type="predicted"/>